<feature type="domain" description="SipL SPOCS" evidence="1">
    <location>
        <begin position="42"/>
        <end position="109"/>
    </location>
</feature>
<sequence length="200" mass="23272">MIENISITGVTPLEKYPKSKCSKYYKQCLEDDILCIPHPKPDIDCINEVNASICVEKYDILNTVLGPKLIIHGVKNIKIIYIADNCQQSLHYAHWSIPFCEFILLKDLSYDECHSIIDNIFVGIENICIKHNNCRMIDMSLLFIICPQICDYNYCKCCKDYCYFNPNEYYSNVECSLESNNTCINCKNDICDRPNKKKYK</sequence>
<accession>A0A371IXH9</accession>
<gene>
    <name evidence="2" type="ORF">CHL78_019605</name>
</gene>
<protein>
    <submittedName>
        <fullName evidence="2">DUF3794 domain-containing protein</fullName>
    </submittedName>
</protein>
<dbReference type="Proteomes" id="UP000215694">
    <property type="component" value="Unassembled WGS sequence"/>
</dbReference>
<dbReference type="Pfam" id="PF12673">
    <property type="entry name" value="SipL"/>
    <property type="match status" value="1"/>
</dbReference>
<dbReference type="RefSeq" id="WP_094366188.1">
    <property type="nucleotide sequence ID" value="NZ_NOJY02000107.1"/>
</dbReference>
<proteinExistence type="predicted"/>
<dbReference type="EMBL" id="NOJY02000107">
    <property type="protein sequence ID" value="RDY25171.1"/>
    <property type="molecule type" value="Genomic_DNA"/>
</dbReference>
<evidence type="ECO:0000313" key="2">
    <source>
        <dbReference type="EMBL" id="RDY25171.1"/>
    </source>
</evidence>
<organism evidence="2 3">
    <name type="scientific">Romboutsia weinsteinii</name>
    <dbReference type="NCBI Taxonomy" id="2020949"/>
    <lineage>
        <taxon>Bacteria</taxon>
        <taxon>Bacillati</taxon>
        <taxon>Bacillota</taxon>
        <taxon>Clostridia</taxon>
        <taxon>Peptostreptococcales</taxon>
        <taxon>Peptostreptococcaceae</taxon>
        <taxon>Romboutsia</taxon>
    </lineage>
</organism>
<comment type="caution">
    <text evidence="2">The sequence shown here is derived from an EMBL/GenBank/DDBJ whole genome shotgun (WGS) entry which is preliminary data.</text>
</comment>
<evidence type="ECO:0000313" key="3">
    <source>
        <dbReference type="Proteomes" id="UP000215694"/>
    </source>
</evidence>
<evidence type="ECO:0000259" key="1">
    <source>
        <dbReference type="Pfam" id="PF12673"/>
    </source>
</evidence>
<reference evidence="2 3" key="1">
    <citation type="journal article" date="2017" name="Genome Announc.">
        <title>Draft Genome Sequence of Romboutsia weinsteinii sp. nov. Strain CCRI-19649(T) Isolated from Surface Water.</title>
        <authorList>
            <person name="Maheux A.F."/>
            <person name="Boudreau D.K."/>
            <person name="Berube E."/>
            <person name="Boissinot M."/>
            <person name="Cantin P."/>
            <person name="Raymond F."/>
            <person name="Corbeil J."/>
            <person name="Omar R.F."/>
            <person name="Bergeron M.G."/>
        </authorList>
    </citation>
    <scope>NUCLEOTIDE SEQUENCE [LARGE SCALE GENOMIC DNA]</scope>
    <source>
        <strain evidence="2 3">CCRI-19649</strain>
    </source>
</reference>
<dbReference type="OrthoDB" id="1758071at2"/>
<dbReference type="InterPro" id="IPR024300">
    <property type="entry name" value="SipL_SPOCS_dom"/>
</dbReference>
<dbReference type="AlphaFoldDB" id="A0A371IXH9"/>
<keyword evidence="3" id="KW-1185">Reference proteome</keyword>
<name>A0A371IXH9_9FIRM</name>